<evidence type="ECO:0000313" key="4">
    <source>
        <dbReference type="EMBL" id="EFR32001.1"/>
    </source>
</evidence>
<dbReference type="GO" id="GO:0005829">
    <property type="term" value="C:cytosol"/>
    <property type="evidence" value="ECO:0007669"/>
    <property type="project" value="TreeGrafter"/>
</dbReference>
<dbReference type="SUPFAM" id="SSF53590">
    <property type="entry name" value="Nucleoside hydrolase"/>
    <property type="match status" value="1"/>
</dbReference>
<keyword evidence="2" id="KW-0326">Glycosidase</keyword>
<evidence type="ECO:0000259" key="3">
    <source>
        <dbReference type="Pfam" id="PF01156"/>
    </source>
</evidence>
<evidence type="ECO:0000256" key="1">
    <source>
        <dbReference type="ARBA" id="ARBA00022801"/>
    </source>
</evidence>
<dbReference type="STRING" id="908337.HMPREF9257_0968"/>
<dbReference type="RefSeq" id="WP_006417484.1">
    <property type="nucleotide sequence ID" value="NZ_AENN01000001.1"/>
</dbReference>
<accession>E4KLY5</accession>
<reference evidence="4 5" key="1">
    <citation type="submission" date="2010-10" db="EMBL/GenBank/DDBJ databases">
        <authorList>
            <person name="Durkin A.S."/>
            <person name="Madupu R."/>
            <person name="Torralba M."/>
            <person name="Gillis M."/>
            <person name="Methe B."/>
            <person name="Sutton G."/>
            <person name="Nelson K.E."/>
        </authorList>
    </citation>
    <scope>NUCLEOTIDE SEQUENCE [LARGE SCALE GENOMIC DNA]</scope>
    <source>
        <strain evidence="4 5">ACS-139-V-Col8</strain>
    </source>
</reference>
<dbReference type="OrthoDB" id="9797882at2"/>
<gene>
    <name evidence="4" type="ORF">HMPREF9257_0968</name>
</gene>
<proteinExistence type="predicted"/>
<keyword evidence="5" id="KW-1185">Reference proteome</keyword>
<dbReference type="InterPro" id="IPR023186">
    <property type="entry name" value="IUNH"/>
</dbReference>
<dbReference type="Proteomes" id="UP000005990">
    <property type="component" value="Unassembled WGS sequence"/>
</dbReference>
<evidence type="ECO:0000256" key="2">
    <source>
        <dbReference type="ARBA" id="ARBA00023295"/>
    </source>
</evidence>
<organism evidence="4 5">
    <name type="scientific">Eremococcus coleocola ACS-139-V-Col8</name>
    <dbReference type="NCBI Taxonomy" id="908337"/>
    <lineage>
        <taxon>Bacteria</taxon>
        <taxon>Bacillati</taxon>
        <taxon>Bacillota</taxon>
        <taxon>Bacilli</taxon>
        <taxon>Lactobacillales</taxon>
        <taxon>Aerococcaceae</taxon>
        <taxon>Eremococcus</taxon>
    </lineage>
</organism>
<protein>
    <submittedName>
        <fullName evidence="4">Inosine-uridine preferring nucleoside hydrolase</fullName>
    </submittedName>
</protein>
<dbReference type="PANTHER" id="PTHR12304">
    <property type="entry name" value="INOSINE-URIDINE PREFERRING NUCLEOSIDE HYDROLASE"/>
    <property type="match status" value="1"/>
</dbReference>
<comment type="caution">
    <text evidence="4">The sequence shown here is derived from an EMBL/GenBank/DDBJ whole genome shotgun (WGS) entry which is preliminary data.</text>
</comment>
<dbReference type="PANTHER" id="PTHR12304:SF46">
    <property type="entry name" value="INOSINE-ADENOSINE-GUANOSINE-NUCLEOSIDE HYDROLASE"/>
    <property type="match status" value="1"/>
</dbReference>
<dbReference type="GO" id="GO:0008477">
    <property type="term" value="F:purine nucleosidase activity"/>
    <property type="evidence" value="ECO:0007669"/>
    <property type="project" value="TreeGrafter"/>
</dbReference>
<feature type="domain" description="Inosine/uridine-preferring nucleoside hydrolase" evidence="3">
    <location>
        <begin position="4"/>
        <end position="302"/>
    </location>
</feature>
<dbReference type="EMBL" id="AENN01000001">
    <property type="protein sequence ID" value="EFR32001.1"/>
    <property type="molecule type" value="Genomic_DNA"/>
</dbReference>
<dbReference type="Pfam" id="PF01156">
    <property type="entry name" value="IU_nuc_hydro"/>
    <property type="match status" value="1"/>
</dbReference>
<keyword evidence="1 4" id="KW-0378">Hydrolase</keyword>
<dbReference type="AlphaFoldDB" id="E4KLY5"/>
<dbReference type="GO" id="GO:0006152">
    <property type="term" value="P:purine nucleoside catabolic process"/>
    <property type="evidence" value="ECO:0007669"/>
    <property type="project" value="TreeGrafter"/>
</dbReference>
<dbReference type="InterPro" id="IPR036452">
    <property type="entry name" value="Ribo_hydro-like"/>
</dbReference>
<dbReference type="Gene3D" id="3.90.245.10">
    <property type="entry name" value="Ribonucleoside hydrolase-like"/>
    <property type="match status" value="1"/>
</dbReference>
<dbReference type="CDD" id="cd02647">
    <property type="entry name" value="nuc_hydro_TvIAG"/>
    <property type="match status" value="1"/>
</dbReference>
<name>E4KLY5_9LACT</name>
<dbReference type="InterPro" id="IPR001910">
    <property type="entry name" value="Inosine/uridine_hydrolase_dom"/>
</dbReference>
<evidence type="ECO:0000313" key="5">
    <source>
        <dbReference type="Proteomes" id="UP000005990"/>
    </source>
</evidence>
<dbReference type="eggNOG" id="COG1957">
    <property type="taxonomic scope" value="Bacteria"/>
</dbReference>
<sequence>MRKVYLNHDGGVDDLVSLYLLLQMDQVELIGVGVIPADCYLLPAVSASQKIIQRFSKRLDLKVAASNSRGLNPFPTEWRMHAYYVDALPVLNEDLPLKVGLSNLPAHQDLIRALKESDQKVDLVFVGPLTDLARALDQAPEIETKINKLIWMGGTFLADGNVHESDHDGSAEWNAYWDPQATKRVWNSSIEIDLVALESTNKVPLTIDIREGWAKQRSYIGMDFLGQCYAMVPPLVHFATNSTYYLWDVLTTLTLVNDSMIQKKVVYSTVHDQGPSQGRTQVDPQGRPVNLVYDVDHDTFFQGIEHLAKKSY</sequence>